<keyword evidence="4" id="KW-1185">Reference proteome</keyword>
<dbReference type="EMBL" id="FXBL01000004">
    <property type="protein sequence ID" value="SMH27546.1"/>
    <property type="molecule type" value="Genomic_DNA"/>
</dbReference>
<dbReference type="Gene3D" id="3.40.50.1820">
    <property type="entry name" value="alpha/beta hydrolase"/>
    <property type="match status" value="1"/>
</dbReference>
<evidence type="ECO:0000313" key="3">
    <source>
        <dbReference type="EMBL" id="SMH27546.1"/>
    </source>
</evidence>
<dbReference type="Pfam" id="PF12146">
    <property type="entry name" value="Hydrolase_4"/>
    <property type="match status" value="1"/>
</dbReference>
<gene>
    <name evidence="3" type="ORF">SAMN02982922_0554</name>
</gene>
<reference evidence="3 4" key="1">
    <citation type="submission" date="2017-04" db="EMBL/GenBank/DDBJ databases">
        <authorList>
            <person name="Afonso C.L."/>
            <person name="Miller P.J."/>
            <person name="Scott M.A."/>
            <person name="Spackman E."/>
            <person name="Goraichik I."/>
            <person name="Dimitrov K.M."/>
            <person name="Suarez D.L."/>
            <person name="Swayne D.E."/>
        </authorList>
    </citation>
    <scope>NUCLEOTIDE SEQUENCE [LARGE SCALE GENOMIC DNA]</scope>
    <source>
        <strain evidence="3 4">B5P</strain>
    </source>
</reference>
<sequence>MKHVALALGLMTSFADAEEITAPGPQSDLAGTYLSAGDSAPVVLIVPGSGPTDRDGNNPLGVKAATYRFLAEGLAERGISSVRIDKRGMFASAGAVPDPNAVTIADYAADVHSWIGAIREKAGVPCVWVLGHSEGALVALKAGQKPDGICGLLLVSGPGRKLGDVLRAQLRGNPANAPYLPQMLDAIATLEAGGSVDTSSFPPVVAGLFAPAVQSFLRDLFSHDPARLIANAAVPVMILQGESDLQIGVEDARLLAAAKPDASLALVPHANHVLKAAPADDLAANFGTYADPSLPLAPGVVDALAGFVLGSKTTRNR</sequence>
<protein>
    <recommendedName>
        <fullName evidence="2">Serine aminopeptidase S33 domain-containing protein</fullName>
    </recommendedName>
</protein>
<feature type="signal peptide" evidence="1">
    <location>
        <begin position="1"/>
        <end position="17"/>
    </location>
</feature>
<dbReference type="PANTHER" id="PTHR43265">
    <property type="entry name" value="ESTERASE ESTD"/>
    <property type="match status" value="1"/>
</dbReference>
<dbReference type="OrthoDB" id="9809549at2"/>
<dbReference type="SUPFAM" id="SSF53474">
    <property type="entry name" value="alpha/beta-Hydrolases"/>
    <property type="match status" value="1"/>
</dbReference>
<dbReference type="InterPro" id="IPR022742">
    <property type="entry name" value="Hydrolase_4"/>
</dbReference>
<dbReference type="GO" id="GO:0052689">
    <property type="term" value="F:carboxylic ester hydrolase activity"/>
    <property type="evidence" value="ECO:0007669"/>
    <property type="project" value="TreeGrafter"/>
</dbReference>
<dbReference type="PANTHER" id="PTHR43265:SF1">
    <property type="entry name" value="ESTERASE ESTD"/>
    <property type="match status" value="1"/>
</dbReference>
<dbReference type="RefSeq" id="WP_085462752.1">
    <property type="nucleotide sequence ID" value="NZ_FXBL01000004.1"/>
</dbReference>
<dbReference type="InterPro" id="IPR053145">
    <property type="entry name" value="AB_hydrolase_Est10"/>
</dbReference>
<proteinExistence type="predicted"/>
<name>A0A1X7MU38_9HYPH</name>
<dbReference type="Proteomes" id="UP000193083">
    <property type="component" value="Unassembled WGS sequence"/>
</dbReference>
<evidence type="ECO:0000313" key="4">
    <source>
        <dbReference type="Proteomes" id="UP000193083"/>
    </source>
</evidence>
<evidence type="ECO:0000256" key="1">
    <source>
        <dbReference type="SAM" id="SignalP"/>
    </source>
</evidence>
<feature type="domain" description="Serine aminopeptidase S33" evidence="2">
    <location>
        <begin position="64"/>
        <end position="156"/>
    </location>
</feature>
<evidence type="ECO:0000259" key="2">
    <source>
        <dbReference type="Pfam" id="PF12146"/>
    </source>
</evidence>
<dbReference type="AlphaFoldDB" id="A0A1X7MU38"/>
<organism evidence="3 4">
    <name type="scientific">Mesorhizobium australicum</name>
    <dbReference type="NCBI Taxonomy" id="536018"/>
    <lineage>
        <taxon>Bacteria</taxon>
        <taxon>Pseudomonadati</taxon>
        <taxon>Pseudomonadota</taxon>
        <taxon>Alphaproteobacteria</taxon>
        <taxon>Hyphomicrobiales</taxon>
        <taxon>Phyllobacteriaceae</taxon>
        <taxon>Mesorhizobium</taxon>
    </lineage>
</organism>
<keyword evidence="1" id="KW-0732">Signal</keyword>
<dbReference type="InterPro" id="IPR029058">
    <property type="entry name" value="AB_hydrolase_fold"/>
</dbReference>
<accession>A0A1X7MU38</accession>
<feature type="chain" id="PRO_5012530375" description="Serine aminopeptidase S33 domain-containing protein" evidence="1">
    <location>
        <begin position="18"/>
        <end position="317"/>
    </location>
</feature>